<gene>
    <name evidence="2" type="ORF">UFOPK3164_00063</name>
    <name evidence="3" type="ORF">UFOPK3427_01143</name>
    <name evidence="4" type="ORF">UFOPK4112_00998</name>
</gene>
<evidence type="ECO:0000259" key="1">
    <source>
        <dbReference type="Pfam" id="PF12697"/>
    </source>
</evidence>
<dbReference type="PRINTS" id="PR00412">
    <property type="entry name" value="EPOXHYDRLASE"/>
</dbReference>
<sequence>MPAEPFDVQADLFAQLITSRAAGPVVVVGHSYGGGLALFLAARHPDLVKGLVLVASLGGKGSVTLGDWLLAAPLLGGIASALTLGVYEHFAPTLARFSRSGALAANVPTVPTSVLSQQRTTFLAEQRFLMKERKELDKILDTVHCPATVITGDRDLIIPREAAVDLAARLSNGRLVEIPGQGHLIPRDAPDAVAQEVLELVATPV</sequence>
<dbReference type="GO" id="GO:0003824">
    <property type="term" value="F:catalytic activity"/>
    <property type="evidence" value="ECO:0007669"/>
    <property type="project" value="InterPro"/>
</dbReference>
<dbReference type="InterPro" id="IPR000073">
    <property type="entry name" value="AB_hydrolase_1"/>
</dbReference>
<name>A0A6J6Z6F4_9ZZZZ</name>
<dbReference type="AlphaFoldDB" id="A0A6J6Z6F4"/>
<protein>
    <submittedName>
        <fullName evidence="2">Unannotated protein</fullName>
    </submittedName>
</protein>
<organism evidence="2">
    <name type="scientific">freshwater metagenome</name>
    <dbReference type="NCBI Taxonomy" id="449393"/>
    <lineage>
        <taxon>unclassified sequences</taxon>
        <taxon>metagenomes</taxon>
        <taxon>ecological metagenomes</taxon>
    </lineage>
</organism>
<dbReference type="PANTHER" id="PTHR43689">
    <property type="entry name" value="HYDROLASE"/>
    <property type="match status" value="1"/>
</dbReference>
<dbReference type="EMBL" id="CAFBLT010000001">
    <property type="protein sequence ID" value="CAB4876191.1"/>
    <property type="molecule type" value="Genomic_DNA"/>
</dbReference>
<dbReference type="InterPro" id="IPR029058">
    <property type="entry name" value="AB_hydrolase_fold"/>
</dbReference>
<evidence type="ECO:0000313" key="4">
    <source>
        <dbReference type="EMBL" id="CAB5022365.1"/>
    </source>
</evidence>
<dbReference type="EMBL" id="CAFABE010000002">
    <property type="protein sequence ID" value="CAB4816013.1"/>
    <property type="molecule type" value="Genomic_DNA"/>
</dbReference>
<evidence type="ECO:0000313" key="3">
    <source>
        <dbReference type="EMBL" id="CAB4876191.1"/>
    </source>
</evidence>
<dbReference type="PRINTS" id="PR00111">
    <property type="entry name" value="ABHYDROLASE"/>
</dbReference>
<dbReference type="SUPFAM" id="SSF53474">
    <property type="entry name" value="alpha/beta-Hydrolases"/>
    <property type="match status" value="1"/>
</dbReference>
<dbReference type="Pfam" id="PF12697">
    <property type="entry name" value="Abhydrolase_6"/>
    <property type="match status" value="1"/>
</dbReference>
<accession>A0A6J6Z6F4</accession>
<proteinExistence type="predicted"/>
<reference evidence="2" key="1">
    <citation type="submission" date="2020-05" db="EMBL/GenBank/DDBJ databases">
        <authorList>
            <person name="Chiriac C."/>
            <person name="Salcher M."/>
            <person name="Ghai R."/>
            <person name="Kavagutti S V."/>
        </authorList>
    </citation>
    <scope>NUCLEOTIDE SEQUENCE</scope>
</reference>
<dbReference type="InterPro" id="IPR000639">
    <property type="entry name" value="Epox_hydrolase-like"/>
</dbReference>
<feature type="domain" description="AB hydrolase-1" evidence="1">
    <location>
        <begin position="5"/>
        <end position="195"/>
    </location>
</feature>
<dbReference type="EMBL" id="CAFBPM010000008">
    <property type="protein sequence ID" value="CAB5022365.1"/>
    <property type="molecule type" value="Genomic_DNA"/>
</dbReference>
<dbReference type="PANTHER" id="PTHR43689:SF8">
    <property type="entry name" value="ALPHA_BETA-HYDROLASES SUPERFAMILY PROTEIN"/>
    <property type="match status" value="1"/>
</dbReference>
<evidence type="ECO:0000313" key="2">
    <source>
        <dbReference type="EMBL" id="CAB4816013.1"/>
    </source>
</evidence>
<dbReference type="Gene3D" id="3.40.50.1820">
    <property type="entry name" value="alpha/beta hydrolase"/>
    <property type="match status" value="1"/>
</dbReference>